<evidence type="ECO:0000313" key="3">
    <source>
        <dbReference type="Proteomes" id="UP000648187"/>
    </source>
</evidence>
<name>A0A835G9V5_SPOEX</name>
<feature type="transmembrane region" description="Helical" evidence="1">
    <location>
        <begin position="70"/>
        <end position="95"/>
    </location>
</feature>
<feature type="transmembrane region" description="Helical" evidence="1">
    <location>
        <begin position="15"/>
        <end position="39"/>
    </location>
</feature>
<feature type="transmembrane region" description="Helical" evidence="1">
    <location>
        <begin position="107"/>
        <end position="130"/>
    </location>
</feature>
<keyword evidence="1" id="KW-0812">Transmembrane</keyword>
<dbReference type="AlphaFoldDB" id="A0A835G9V5"/>
<keyword evidence="3" id="KW-1185">Reference proteome</keyword>
<gene>
    <name evidence="2" type="ORF">HW555_010893</name>
</gene>
<feature type="transmembrane region" description="Helical" evidence="1">
    <location>
        <begin position="142"/>
        <end position="162"/>
    </location>
</feature>
<evidence type="ECO:0008006" key="4">
    <source>
        <dbReference type="Google" id="ProtNLM"/>
    </source>
</evidence>
<protein>
    <recommendedName>
        <fullName evidence="4">MARVEL domain-containing protein</fullName>
    </recommendedName>
</protein>
<comment type="caution">
    <text evidence="2">The sequence shown here is derived from an EMBL/GenBank/DDBJ whole genome shotgun (WGS) entry which is preliminary data.</text>
</comment>
<evidence type="ECO:0000313" key="2">
    <source>
        <dbReference type="EMBL" id="KAF9409860.1"/>
    </source>
</evidence>
<keyword evidence="1" id="KW-0472">Membrane</keyword>
<reference evidence="2" key="1">
    <citation type="submission" date="2020-08" db="EMBL/GenBank/DDBJ databases">
        <title>Spodoptera exigua strain:BAW_Kor-Di-RS1 Genome sequencing and assembly.</title>
        <authorList>
            <person name="Kim J."/>
            <person name="Nam H.Y."/>
            <person name="Kwon M."/>
            <person name="Choi J.H."/>
            <person name="Cho S.R."/>
            <person name="Kim G.-H."/>
        </authorList>
    </citation>
    <scope>NUCLEOTIDE SEQUENCE</scope>
    <source>
        <strain evidence="2">BAW_Kor-Di-RS1</strain>
        <tissue evidence="2">Whole-body</tissue>
    </source>
</reference>
<organism evidence="2 3">
    <name type="scientific">Spodoptera exigua</name>
    <name type="common">Beet armyworm</name>
    <name type="synonym">Noctua fulgens</name>
    <dbReference type="NCBI Taxonomy" id="7107"/>
    <lineage>
        <taxon>Eukaryota</taxon>
        <taxon>Metazoa</taxon>
        <taxon>Ecdysozoa</taxon>
        <taxon>Arthropoda</taxon>
        <taxon>Hexapoda</taxon>
        <taxon>Insecta</taxon>
        <taxon>Pterygota</taxon>
        <taxon>Neoptera</taxon>
        <taxon>Endopterygota</taxon>
        <taxon>Lepidoptera</taxon>
        <taxon>Glossata</taxon>
        <taxon>Ditrysia</taxon>
        <taxon>Noctuoidea</taxon>
        <taxon>Noctuidae</taxon>
        <taxon>Amphipyrinae</taxon>
        <taxon>Spodoptera</taxon>
    </lineage>
</organism>
<evidence type="ECO:0000256" key="1">
    <source>
        <dbReference type="SAM" id="Phobius"/>
    </source>
</evidence>
<dbReference type="EMBL" id="JACKWZ010000293">
    <property type="protein sequence ID" value="KAF9409860.1"/>
    <property type="molecule type" value="Genomic_DNA"/>
</dbReference>
<sequence>MCEIFPEVQTCFTILSIRLGMLFIAILSIATGAITLGVTEKAANYGMNKVVSVYNNVTNITKPEEALSGLSGIVTTSICAMSLIFMMAGVCLLISTFVDQEGYAQAFIWLIMLNILIGLLLILAITCECLTRSKCYLGDMDWLSGAMILITIVFYLILWYYFACVANTYVLNRNT</sequence>
<accession>A0A835G9V5</accession>
<keyword evidence="1" id="KW-1133">Transmembrane helix</keyword>
<dbReference type="OrthoDB" id="7464833at2759"/>
<proteinExistence type="predicted"/>
<dbReference type="Proteomes" id="UP000648187">
    <property type="component" value="Unassembled WGS sequence"/>
</dbReference>